<feature type="compositionally biased region" description="Basic and acidic residues" evidence="1">
    <location>
        <begin position="64"/>
        <end position="73"/>
    </location>
</feature>
<feature type="region of interest" description="Disordered" evidence="1">
    <location>
        <begin position="31"/>
        <end position="77"/>
    </location>
</feature>
<comment type="caution">
    <text evidence="2">The sequence shown here is derived from an EMBL/GenBank/DDBJ whole genome shotgun (WGS) entry which is preliminary data.</text>
</comment>
<name>A0ABU6Y5V2_9FABA</name>
<reference evidence="2 3" key="1">
    <citation type="journal article" date="2023" name="Plants (Basel)">
        <title>Bridging the Gap: Combining Genomics and Transcriptomics Approaches to Understand Stylosanthes scabra, an Orphan Legume from the Brazilian Caatinga.</title>
        <authorList>
            <person name="Ferreira-Neto J.R.C."/>
            <person name="da Silva M.D."/>
            <person name="Binneck E."/>
            <person name="de Melo N.F."/>
            <person name="da Silva R.H."/>
            <person name="de Melo A.L.T.M."/>
            <person name="Pandolfi V."/>
            <person name="Bustamante F.O."/>
            <person name="Brasileiro-Vidal A.C."/>
            <person name="Benko-Iseppon A.M."/>
        </authorList>
    </citation>
    <scope>NUCLEOTIDE SEQUENCE [LARGE SCALE GENOMIC DNA]</scope>
    <source>
        <tissue evidence="2">Leaves</tissue>
    </source>
</reference>
<dbReference type="Proteomes" id="UP001341840">
    <property type="component" value="Unassembled WGS sequence"/>
</dbReference>
<gene>
    <name evidence="2" type="ORF">PIB30_005824</name>
</gene>
<keyword evidence="3" id="KW-1185">Reference proteome</keyword>
<feature type="compositionally biased region" description="Basic and acidic residues" evidence="1">
    <location>
        <begin position="31"/>
        <end position="46"/>
    </location>
</feature>
<accession>A0ABU6Y5V2</accession>
<dbReference type="EMBL" id="JASCZI010241667">
    <property type="protein sequence ID" value="MED6204098.1"/>
    <property type="molecule type" value="Genomic_DNA"/>
</dbReference>
<protein>
    <submittedName>
        <fullName evidence="2">Uncharacterized protein</fullName>
    </submittedName>
</protein>
<evidence type="ECO:0000313" key="3">
    <source>
        <dbReference type="Proteomes" id="UP001341840"/>
    </source>
</evidence>
<organism evidence="2 3">
    <name type="scientific">Stylosanthes scabra</name>
    <dbReference type="NCBI Taxonomy" id="79078"/>
    <lineage>
        <taxon>Eukaryota</taxon>
        <taxon>Viridiplantae</taxon>
        <taxon>Streptophyta</taxon>
        <taxon>Embryophyta</taxon>
        <taxon>Tracheophyta</taxon>
        <taxon>Spermatophyta</taxon>
        <taxon>Magnoliopsida</taxon>
        <taxon>eudicotyledons</taxon>
        <taxon>Gunneridae</taxon>
        <taxon>Pentapetalae</taxon>
        <taxon>rosids</taxon>
        <taxon>fabids</taxon>
        <taxon>Fabales</taxon>
        <taxon>Fabaceae</taxon>
        <taxon>Papilionoideae</taxon>
        <taxon>50 kb inversion clade</taxon>
        <taxon>dalbergioids sensu lato</taxon>
        <taxon>Dalbergieae</taxon>
        <taxon>Pterocarpus clade</taxon>
        <taxon>Stylosanthes</taxon>
    </lineage>
</organism>
<evidence type="ECO:0000256" key="1">
    <source>
        <dbReference type="SAM" id="MobiDB-lite"/>
    </source>
</evidence>
<evidence type="ECO:0000313" key="2">
    <source>
        <dbReference type="EMBL" id="MED6204098.1"/>
    </source>
</evidence>
<proteinExistence type="predicted"/>
<sequence length="95" mass="10603">MSEITYLPISETATWITPILSYLELGTLPDDPKEAKKNQERSRQVHLDLGGEDGDGYFWNRGGDGGEMRRSVDGESATESFLKWNDAAAMVLLPR</sequence>